<gene>
    <name evidence="2" type="ORF">PHACADRAFT_33922</name>
</gene>
<dbReference type="OrthoDB" id="2803802at2759"/>
<dbReference type="RefSeq" id="XP_007403098.1">
    <property type="nucleotide sequence ID" value="XM_007403036.1"/>
</dbReference>
<dbReference type="GeneID" id="18919866"/>
<evidence type="ECO:0000313" key="2">
    <source>
        <dbReference type="EMBL" id="EKM48351.1"/>
    </source>
</evidence>
<dbReference type="Proteomes" id="UP000008370">
    <property type="component" value="Unassembled WGS sequence"/>
</dbReference>
<feature type="region of interest" description="Disordered" evidence="1">
    <location>
        <begin position="108"/>
        <end position="137"/>
    </location>
</feature>
<feature type="compositionally biased region" description="Basic and acidic residues" evidence="1">
    <location>
        <begin position="115"/>
        <end position="124"/>
    </location>
</feature>
<accession>K5UFY0</accession>
<protein>
    <submittedName>
        <fullName evidence="2">Uncharacterized protein</fullName>
    </submittedName>
</protein>
<organism evidence="2 3">
    <name type="scientific">Phanerochaete carnosa (strain HHB-10118-sp)</name>
    <name type="common">White-rot fungus</name>
    <name type="synonym">Peniophora carnosa</name>
    <dbReference type="NCBI Taxonomy" id="650164"/>
    <lineage>
        <taxon>Eukaryota</taxon>
        <taxon>Fungi</taxon>
        <taxon>Dikarya</taxon>
        <taxon>Basidiomycota</taxon>
        <taxon>Agaricomycotina</taxon>
        <taxon>Agaricomycetes</taxon>
        <taxon>Polyporales</taxon>
        <taxon>Phanerochaetaceae</taxon>
        <taxon>Phanerochaete</taxon>
    </lineage>
</organism>
<feature type="compositionally biased region" description="Basic and acidic residues" evidence="1">
    <location>
        <begin position="55"/>
        <end position="78"/>
    </location>
</feature>
<dbReference type="KEGG" id="pco:PHACADRAFT_33922"/>
<name>K5UFY0_PHACS</name>
<dbReference type="HOGENOM" id="CLU_943669_0_0_1"/>
<dbReference type="AlphaFoldDB" id="K5UFY0"/>
<keyword evidence="3" id="KW-1185">Reference proteome</keyword>
<evidence type="ECO:0000313" key="3">
    <source>
        <dbReference type="Proteomes" id="UP000008370"/>
    </source>
</evidence>
<proteinExistence type="predicted"/>
<evidence type="ECO:0000256" key="1">
    <source>
        <dbReference type="SAM" id="MobiDB-lite"/>
    </source>
</evidence>
<feature type="region of interest" description="Disordered" evidence="1">
    <location>
        <begin position="40"/>
        <end position="86"/>
    </location>
</feature>
<dbReference type="EMBL" id="JH931156">
    <property type="protein sequence ID" value="EKM48351.1"/>
    <property type="molecule type" value="Genomic_DNA"/>
</dbReference>
<reference evidence="2 3" key="1">
    <citation type="journal article" date="2012" name="BMC Genomics">
        <title>Comparative genomics of the white-rot fungi, Phanerochaete carnosa and P. chrysosporium, to elucidate the genetic basis of the distinct wood types they colonize.</title>
        <authorList>
            <person name="Suzuki H."/>
            <person name="MacDonald J."/>
            <person name="Syed K."/>
            <person name="Salamov A."/>
            <person name="Hori C."/>
            <person name="Aerts A."/>
            <person name="Henrissat B."/>
            <person name="Wiebenga A."/>
            <person name="vanKuyk P.A."/>
            <person name="Barry K."/>
            <person name="Lindquist E."/>
            <person name="LaButti K."/>
            <person name="Lapidus A."/>
            <person name="Lucas S."/>
            <person name="Coutinho P."/>
            <person name="Gong Y."/>
            <person name="Samejima M."/>
            <person name="Mahadevan R."/>
            <person name="Abou-Zaid M."/>
            <person name="de Vries R.P."/>
            <person name="Igarashi K."/>
            <person name="Yadav J.S."/>
            <person name="Grigoriev I.V."/>
            <person name="Master E.R."/>
        </authorList>
    </citation>
    <scope>NUCLEOTIDE SEQUENCE [LARGE SCALE GENOMIC DNA]</scope>
    <source>
        <strain evidence="2 3">HHB-10118-sp</strain>
    </source>
</reference>
<dbReference type="InParanoid" id="K5UFY0"/>
<sequence>MARCRNCGREFPTRTGLSLHTINVQDPKCRQPPLHCQNLDAPWNLDPDLTSRSVTGDDSKGKGDEDEYSEGKDVEDNSRSSPQYFQGDYFGNDYSAAELLGWGKGAAANGGGAPGDHEAADDSTAKNGTSEDLPGDDADLLEEVGEVNKSQWEAHRPCTAFEPELEGTEDAAKTALPAVDRTRRRRMESALRGKIYMTPFLSLVAGSPIDSTIDSSSGYCQYEAMLSGNIAANSVSYAPFKSQVNWEVARWAKLRGSG</sequence>